<dbReference type="AlphaFoldDB" id="A0A5E4PFQ7"/>
<dbReference type="Proteomes" id="UP000324194">
    <property type="component" value="Chromosome 1"/>
</dbReference>
<evidence type="ECO:0000313" key="3">
    <source>
        <dbReference type="EMBL" id="VVC75201.1"/>
    </source>
</evidence>
<dbReference type="Gene3D" id="2.30.30.90">
    <property type="match status" value="1"/>
</dbReference>
<dbReference type="SMART" id="SM00899">
    <property type="entry name" value="FeoA"/>
    <property type="match status" value="1"/>
</dbReference>
<gene>
    <name evidence="3" type="primary">feoA</name>
    <name evidence="3" type="ORF">AQUSIP_04880</name>
</gene>
<sequence length="75" mass="8311">MHVNQLRIGHKARVLSIGRGDPAYRQRLLAMGLVPGTEFTVLRMAPLGDPIEIQVRGYALSLRKSEASILTIEEV</sequence>
<evidence type="ECO:0000259" key="2">
    <source>
        <dbReference type="SMART" id="SM00899"/>
    </source>
</evidence>
<dbReference type="InterPro" id="IPR007167">
    <property type="entry name" value="Fe-transptr_FeoA-like"/>
</dbReference>
<evidence type="ECO:0000313" key="4">
    <source>
        <dbReference type="Proteomes" id="UP000324194"/>
    </source>
</evidence>
<dbReference type="InterPro" id="IPR008988">
    <property type="entry name" value="Transcriptional_repressor_C"/>
</dbReference>
<dbReference type="InterPro" id="IPR052713">
    <property type="entry name" value="FeoA"/>
</dbReference>
<keyword evidence="1" id="KW-0408">Iron</keyword>
<organism evidence="3 4">
    <name type="scientific">Aquicella siphonis</name>
    <dbReference type="NCBI Taxonomy" id="254247"/>
    <lineage>
        <taxon>Bacteria</taxon>
        <taxon>Pseudomonadati</taxon>
        <taxon>Pseudomonadota</taxon>
        <taxon>Gammaproteobacteria</taxon>
        <taxon>Legionellales</taxon>
        <taxon>Coxiellaceae</taxon>
        <taxon>Aquicella</taxon>
    </lineage>
</organism>
<proteinExistence type="predicted"/>
<dbReference type="PANTHER" id="PTHR42954">
    <property type="entry name" value="FE(2+) TRANSPORT PROTEIN A"/>
    <property type="match status" value="1"/>
</dbReference>
<dbReference type="InterPro" id="IPR038157">
    <property type="entry name" value="FeoA_core_dom"/>
</dbReference>
<dbReference type="RefSeq" id="WP_148338282.1">
    <property type="nucleotide sequence ID" value="NZ_LR699119.1"/>
</dbReference>
<dbReference type="PANTHER" id="PTHR42954:SF2">
    <property type="entry name" value="FE(2+) TRANSPORT PROTEIN A"/>
    <property type="match status" value="1"/>
</dbReference>
<dbReference type="EMBL" id="LR699119">
    <property type="protein sequence ID" value="VVC75201.1"/>
    <property type="molecule type" value="Genomic_DNA"/>
</dbReference>
<dbReference type="GO" id="GO:0046914">
    <property type="term" value="F:transition metal ion binding"/>
    <property type="evidence" value="ECO:0007669"/>
    <property type="project" value="InterPro"/>
</dbReference>
<dbReference type="OrthoDB" id="9811076at2"/>
<feature type="domain" description="Ferrous iron transporter FeoA-like" evidence="2">
    <location>
        <begin position="1"/>
        <end position="74"/>
    </location>
</feature>
<reference evidence="3 4" key="1">
    <citation type="submission" date="2019-08" db="EMBL/GenBank/DDBJ databases">
        <authorList>
            <person name="Guy L."/>
        </authorList>
    </citation>
    <scope>NUCLEOTIDE SEQUENCE [LARGE SCALE GENOMIC DNA]</scope>
    <source>
        <strain evidence="3 4">SGT-108</strain>
    </source>
</reference>
<dbReference type="KEGG" id="asip:AQUSIP_04880"/>
<dbReference type="SUPFAM" id="SSF50037">
    <property type="entry name" value="C-terminal domain of transcriptional repressors"/>
    <property type="match status" value="1"/>
</dbReference>
<protein>
    <submittedName>
        <fullName evidence="3">Ferrous iron transport protein A</fullName>
    </submittedName>
</protein>
<dbReference type="Pfam" id="PF04023">
    <property type="entry name" value="FeoA"/>
    <property type="match status" value="1"/>
</dbReference>
<evidence type="ECO:0000256" key="1">
    <source>
        <dbReference type="ARBA" id="ARBA00023004"/>
    </source>
</evidence>
<accession>A0A5E4PFQ7</accession>
<name>A0A5E4PFQ7_9COXI</name>
<keyword evidence="4" id="KW-1185">Reference proteome</keyword>